<sequence>GTSCDCSTAPAQPQPHLCPPPPLANQAQEGTRTGRTAARDTMSSYDRPPSADRPRKKRSEHKKRSTKKKPAGPEPEHRRLAKQLKELEAQGKKNSSQYKKIALDHRNALSSALREIGCDLTDAELRGLNRPDAEGEVPLHKVVYEYFALQQGAKGSTQRSRMDACVTKARALCEAGARVDHRNKYGDTPLLAAAQTDAAEIASVLLEYGADLTAKNRQGYAPLLMAASENRPAAVAVLTPEMVARRKSLDDRSGGYAALHWCCINDAPQAVKILLQHKADKNLRTDPDGHTPLMKAAAYNAAACVELLLRARCDATATDNDGRTALHHAAKNKATLCAQMLVASGVPADVVDHHNQKAIFYAAVARSKPCVAAISASIPNFSKTPDAARVKLILEGKRVAADDDEDLSGQGGCFGVGGCF</sequence>
<dbReference type="SUPFAM" id="SSF48403">
    <property type="entry name" value="Ankyrin repeat"/>
    <property type="match status" value="1"/>
</dbReference>
<dbReference type="PANTHER" id="PTHR24198:SF165">
    <property type="entry name" value="ANKYRIN REPEAT-CONTAINING PROTEIN-RELATED"/>
    <property type="match status" value="1"/>
</dbReference>
<feature type="repeat" description="ANK" evidence="3">
    <location>
        <begin position="321"/>
        <end position="353"/>
    </location>
</feature>
<dbReference type="PANTHER" id="PTHR24198">
    <property type="entry name" value="ANKYRIN REPEAT AND PROTEIN KINASE DOMAIN-CONTAINING PROTEIN"/>
    <property type="match status" value="1"/>
</dbReference>
<reference evidence="5" key="1">
    <citation type="submission" date="2021-11" db="EMBL/GenBank/DDBJ databases">
        <authorList>
            <consortium name="Genoscope - CEA"/>
            <person name="William W."/>
        </authorList>
    </citation>
    <scope>NUCLEOTIDE SEQUENCE</scope>
</reference>
<feature type="repeat" description="ANK" evidence="3">
    <location>
        <begin position="288"/>
        <end position="320"/>
    </location>
</feature>
<dbReference type="InterPro" id="IPR036770">
    <property type="entry name" value="Ankyrin_rpt-contain_sf"/>
</dbReference>
<dbReference type="PROSITE" id="PS50088">
    <property type="entry name" value="ANK_REPEAT"/>
    <property type="match status" value="3"/>
</dbReference>
<gene>
    <name evidence="5" type="ORF">PECAL_6P08540</name>
</gene>
<keyword evidence="1" id="KW-0677">Repeat</keyword>
<organism evidence="5 6">
    <name type="scientific">Pelagomonas calceolata</name>
    <dbReference type="NCBI Taxonomy" id="35677"/>
    <lineage>
        <taxon>Eukaryota</taxon>
        <taxon>Sar</taxon>
        <taxon>Stramenopiles</taxon>
        <taxon>Ochrophyta</taxon>
        <taxon>Pelagophyceae</taxon>
        <taxon>Pelagomonadales</taxon>
        <taxon>Pelagomonadaceae</taxon>
        <taxon>Pelagomonas</taxon>
    </lineage>
</organism>
<evidence type="ECO:0000313" key="6">
    <source>
        <dbReference type="Proteomes" id="UP000789595"/>
    </source>
</evidence>
<feature type="non-terminal residue" evidence="5">
    <location>
        <position position="420"/>
    </location>
</feature>
<dbReference type="InterPro" id="IPR002110">
    <property type="entry name" value="Ankyrin_rpt"/>
</dbReference>
<dbReference type="Gene3D" id="1.25.40.20">
    <property type="entry name" value="Ankyrin repeat-containing domain"/>
    <property type="match status" value="3"/>
</dbReference>
<evidence type="ECO:0008006" key="7">
    <source>
        <dbReference type="Google" id="ProtNLM"/>
    </source>
</evidence>
<evidence type="ECO:0000256" key="3">
    <source>
        <dbReference type="PROSITE-ProRule" id="PRU00023"/>
    </source>
</evidence>
<keyword evidence="2 3" id="KW-0040">ANK repeat</keyword>
<feature type="repeat" description="ANK" evidence="3">
    <location>
        <begin position="185"/>
        <end position="217"/>
    </location>
</feature>
<name>A0A8J2T2D2_9STRA</name>
<protein>
    <recommendedName>
        <fullName evidence="7">ANK_REP_REGION domain-containing protein</fullName>
    </recommendedName>
</protein>
<dbReference type="OrthoDB" id="200142at2759"/>
<evidence type="ECO:0000313" key="5">
    <source>
        <dbReference type="EMBL" id="CAH0379247.1"/>
    </source>
</evidence>
<feature type="compositionally biased region" description="Basic residues" evidence="4">
    <location>
        <begin position="54"/>
        <end position="70"/>
    </location>
</feature>
<keyword evidence="6" id="KW-1185">Reference proteome</keyword>
<dbReference type="Pfam" id="PF13857">
    <property type="entry name" value="Ank_5"/>
    <property type="match status" value="1"/>
</dbReference>
<feature type="compositionally biased region" description="Pro residues" evidence="4">
    <location>
        <begin position="12"/>
        <end position="23"/>
    </location>
</feature>
<dbReference type="SMART" id="SM00248">
    <property type="entry name" value="ANK"/>
    <property type="match status" value="5"/>
</dbReference>
<dbReference type="Proteomes" id="UP000789595">
    <property type="component" value="Unassembled WGS sequence"/>
</dbReference>
<evidence type="ECO:0000256" key="4">
    <source>
        <dbReference type="SAM" id="MobiDB-lite"/>
    </source>
</evidence>
<comment type="caution">
    <text evidence="5">The sequence shown here is derived from an EMBL/GenBank/DDBJ whole genome shotgun (WGS) entry which is preliminary data.</text>
</comment>
<dbReference type="EMBL" id="CAKKNE010000006">
    <property type="protein sequence ID" value="CAH0379247.1"/>
    <property type="molecule type" value="Genomic_DNA"/>
</dbReference>
<feature type="region of interest" description="Disordered" evidence="4">
    <location>
        <begin position="1"/>
        <end position="78"/>
    </location>
</feature>
<dbReference type="Pfam" id="PF00023">
    <property type="entry name" value="Ank"/>
    <property type="match status" value="1"/>
</dbReference>
<evidence type="ECO:0000256" key="1">
    <source>
        <dbReference type="ARBA" id="ARBA00022737"/>
    </source>
</evidence>
<dbReference type="Pfam" id="PF12796">
    <property type="entry name" value="Ank_2"/>
    <property type="match status" value="1"/>
</dbReference>
<accession>A0A8J2T2D2</accession>
<dbReference type="AlphaFoldDB" id="A0A8J2T2D2"/>
<evidence type="ECO:0000256" key="2">
    <source>
        <dbReference type="ARBA" id="ARBA00023043"/>
    </source>
</evidence>
<proteinExistence type="predicted"/>
<dbReference type="PROSITE" id="PS50297">
    <property type="entry name" value="ANK_REP_REGION"/>
    <property type="match status" value="2"/>
</dbReference>